<dbReference type="GO" id="GO:0009941">
    <property type="term" value="C:chloroplast envelope"/>
    <property type="evidence" value="ECO:0007669"/>
    <property type="project" value="UniProtKB-SubCell"/>
</dbReference>
<dbReference type="InterPro" id="IPR006153">
    <property type="entry name" value="Cation/H_exchanger_TM"/>
</dbReference>
<feature type="domain" description="Cation/H(+) antiporter central" evidence="14">
    <location>
        <begin position="500"/>
        <end position="635"/>
    </location>
</feature>
<keyword evidence="17" id="KW-1185">Reference proteome</keyword>
<reference evidence="16 17" key="1">
    <citation type="journal article" date="2021" name="Hortic Res">
        <title>Chromosome-scale assembly of the Dendrobium chrysotoxum genome enhances the understanding of orchid evolution.</title>
        <authorList>
            <person name="Zhang Y."/>
            <person name="Zhang G.Q."/>
            <person name="Zhang D."/>
            <person name="Liu X.D."/>
            <person name="Xu X.Y."/>
            <person name="Sun W.H."/>
            <person name="Yu X."/>
            <person name="Zhu X."/>
            <person name="Wang Z.W."/>
            <person name="Zhao X."/>
            <person name="Zhong W.Y."/>
            <person name="Chen H."/>
            <person name="Yin W.L."/>
            <person name="Huang T."/>
            <person name="Niu S.C."/>
            <person name="Liu Z.J."/>
        </authorList>
    </citation>
    <scope>NUCLEOTIDE SEQUENCE [LARGE SCALE GENOMIC DNA]</scope>
    <source>
        <strain evidence="16">Lindl</strain>
    </source>
</reference>
<dbReference type="GO" id="GO:0006813">
    <property type="term" value="P:potassium ion transport"/>
    <property type="evidence" value="ECO:0007669"/>
    <property type="project" value="UniProtKB-KW"/>
</dbReference>
<keyword evidence="4" id="KW-0813">Transport</keyword>
<proteinExistence type="inferred from homology"/>
<evidence type="ECO:0000256" key="11">
    <source>
        <dbReference type="ARBA" id="ARBA00038341"/>
    </source>
</evidence>
<comment type="similarity">
    <text evidence="11">Belongs to the monovalent cation:proton antiporter 2 (CPA2) transporter (TC 2.A.37) family. CHX (TC 2.A.37.4) subfamily.</text>
</comment>
<accession>A0AAV7G058</accession>
<dbReference type="GO" id="GO:0016020">
    <property type="term" value="C:membrane"/>
    <property type="evidence" value="ECO:0007669"/>
    <property type="project" value="UniProtKB-SubCell"/>
</dbReference>
<evidence type="ECO:0000256" key="5">
    <source>
        <dbReference type="ARBA" id="ARBA00022538"/>
    </source>
</evidence>
<feature type="transmembrane region" description="Helical" evidence="12">
    <location>
        <begin position="69"/>
        <end position="88"/>
    </location>
</feature>
<feature type="transmembrane region" description="Helical" evidence="12">
    <location>
        <begin position="131"/>
        <end position="150"/>
    </location>
</feature>
<evidence type="ECO:0000256" key="7">
    <source>
        <dbReference type="ARBA" id="ARBA00022958"/>
    </source>
</evidence>
<feature type="transmembrane region" description="Helical" evidence="12">
    <location>
        <begin position="236"/>
        <end position="257"/>
    </location>
</feature>
<dbReference type="Pfam" id="PF23256">
    <property type="entry name" value="CHX17_2nd"/>
    <property type="match status" value="1"/>
</dbReference>
<dbReference type="Gene3D" id="1.20.1530.20">
    <property type="match status" value="1"/>
</dbReference>
<feature type="transmembrane region" description="Helical" evidence="12">
    <location>
        <begin position="162"/>
        <end position="182"/>
    </location>
</feature>
<dbReference type="InterPro" id="IPR038770">
    <property type="entry name" value="Na+/solute_symporter_sf"/>
</dbReference>
<keyword evidence="8 12" id="KW-1133">Transmembrane helix</keyword>
<feature type="transmembrane region" description="Helical" evidence="12">
    <location>
        <begin position="423"/>
        <end position="444"/>
    </location>
</feature>
<evidence type="ECO:0000256" key="9">
    <source>
        <dbReference type="ARBA" id="ARBA00023065"/>
    </source>
</evidence>
<dbReference type="PANTHER" id="PTHR32468">
    <property type="entry name" value="CATION/H + ANTIPORTER"/>
    <property type="match status" value="1"/>
</dbReference>
<evidence type="ECO:0000256" key="6">
    <source>
        <dbReference type="ARBA" id="ARBA00022692"/>
    </source>
</evidence>
<dbReference type="Proteomes" id="UP000775213">
    <property type="component" value="Unassembled WGS sequence"/>
</dbReference>
<feature type="transmembrane region" description="Helical" evidence="12">
    <location>
        <begin position="94"/>
        <end position="111"/>
    </location>
</feature>
<dbReference type="InterPro" id="IPR057290">
    <property type="entry name" value="CHX17_C"/>
</dbReference>
<feature type="transmembrane region" description="Helical" evidence="12">
    <location>
        <begin position="203"/>
        <end position="224"/>
    </location>
</feature>
<keyword evidence="9" id="KW-0406">Ion transport</keyword>
<dbReference type="Pfam" id="PF23259">
    <property type="entry name" value="CHX17_C"/>
    <property type="match status" value="1"/>
</dbReference>
<feature type="transmembrane region" description="Helical" evidence="12">
    <location>
        <begin position="36"/>
        <end position="57"/>
    </location>
</feature>
<evidence type="ECO:0000313" key="17">
    <source>
        <dbReference type="Proteomes" id="UP000775213"/>
    </source>
</evidence>
<dbReference type="EMBL" id="JAGFBR010000018">
    <property type="protein sequence ID" value="KAH0449532.1"/>
    <property type="molecule type" value="Genomic_DNA"/>
</dbReference>
<feature type="transmembrane region" description="Helical" evidence="12">
    <location>
        <begin position="277"/>
        <end position="298"/>
    </location>
</feature>
<evidence type="ECO:0000259" key="13">
    <source>
        <dbReference type="Pfam" id="PF00999"/>
    </source>
</evidence>
<feature type="transmembrane region" description="Helical" evidence="12">
    <location>
        <begin position="357"/>
        <end position="378"/>
    </location>
</feature>
<evidence type="ECO:0000256" key="1">
    <source>
        <dbReference type="ARBA" id="ARBA00003198"/>
    </source>
</evidence>
<dbReference type="GO" id="GO:0006885">
    <property type="term" value="P:regulation of pH"/>
    <property type="evidence" value="ECO:0007669"/>
    <property type="project" value="TreeGrafter"/>
</dbReference>
<gene>
    <name evidence="16" type="ORF">IEQ34_020224</name>
</gene>
<evidence type="ECO:0000256" key="4">
    <source>
        <dbReference type="ARBA" id="ARBA00022448"/>
    </source>
</evidence>
<evidence type="ECO:0008006" key="18">
    <source>
        <dbReference type="Google" id="ProtNLM"/>
    </source>
</evidence>
<evidence type="ECO:0000256" key="10">
    <source>
        <dbReference type="ARBA" id="ARBA00023136"/>
    </source>
</evidence>
<organism evidence="16 17">
    <name type="scientific">Dendrobium chrysotoxum</name>
    <name type="common">Orchid</name>
    <dbReference type="NCBI Taxonomy" id="161865"/>
    <lineage>
        <taxon>Eukaryota</taxon>
        <taxon>Viridiplantae</taxon>
        <taxon>Streptophyta</taxon>
        <taxon>Embryophyta</taxon>
        <taxon>Tracheophyta</taxon>
        <taxon>Spermatophyta</taxon>
        <taxon>Magnoliopsida</taxon>
        <taxon>Liliopsida</taxon>
        <taxon>Asparagales</taxon>
        <taxon>Orchidaceae</taxon>
        <taxon>Epidendroideae</taxon>
        <taxon>Malaxideae</taxon>
        <taxon>Dendrobiinae</taxon>
        <taxon>Dendrobium</taxon>
    </lineage>
</organism>
<feature type="domain" description="Cation/H(+) antiporter C-terminal" evidence="15">
    <location>
        <begin position="646"/>
        <end position="804"/>
    </location>
</feature>
<feature type="domain" description="Cation/H+ exchanger transmembrane" evidence="13">
    <location>
        <begin position="50"/>
        <end position="445"/>
    </location>
</feature>
<sequence>MSQNNTTATAATGAGDGNTEAGSIVKTRCRLQTSSISASFSVFILNILMILISCKIVHSFLRHLGQHRMISDFIIGVLMGNVEALRFIVEDHVIIAIVRMGSVAFSFYLFALGLEMDPRNIIDWSGPATKLAYSGIISTIGITLFCYTVINFSGLEVARIKSYQTICALAIGLAATSSPILTRLITELKIGKSEIGRLAVRTGLANDMICTSLMCVGVLLYGSQIRILDDSLSTKIINAILNILLLTIEVCFIFKIINPFLGVLNDRNPEGKPIRGIDMLIVSLISAILCFSSLLYGFDPNFNAFVVGLCLPRDGRMSNFLISRINFALTTIILPLYVVLVGFSTDYKAWVTQQSRTVYRLLILGSIGVVGKLTGTVACSIRCGLLWPEAIALGLLLNVKGYFHIFCAYTASTMQLIEPDMMMVMLLVTIGTIIPTPLVVAFIVRRARAREQGGSPMGLQWCDVGGEVRILIGLHGVHDVGMAVNVMEAMRGKGQGEEGRLMAYVVDMVEMTDKAAASLVHGEGLEAVTVRDEEIVEMREQIGSALAAYKGDGGEGFRVRRMLAVSSYDCMHQDICSIAQDCLAALVVLPFHRRQRVDGSMDSGHPGHRLLNQRVLQQSPCSVAILVNRGLKRSASQISFSFASQNICVVFIGGADDREALAYASRVAQHPGVRLTVVRFLPDAAANGRVSGPGRRILTSVGKQEMEMKADNEHFAGFYERYVAGGKGVGYMEKHVGSGAETVATLRALEGQYELFVVGKGKERNSVLTAGMSEWAECPELGPIGDILAAPDFSLTASVLVIQHCNVARRCDVIDEEFLPV</sequence>
<dbReference type="Gene3D" id="3.40.50.12370">
    <property type="match status" value="1"/>
</dbReference>
<dbReference type="GO" id="GO:1902600">
    <property type="term" value="P:proton transmembrane transport"/>
    <property type="evidence" value="ECO:0007669"/>
    <property type="project" value="InterPro"/>
</dbReference>
<dbReference type="InterPro" id="IPR050794">
    <property type="entry name" value="CPA2_transporter"/>
</dbReference>
<evidence type="ECO:0000259" key="14">
    <source>
        <dbReference type="Pfam" id="PF23256"/>
    </source>
</evidence>
<dbReference type="PANTHER" id="PTHR32468:SF145">
    <property type="entry name" value="CATION_H(+) ANTIPORTER 28"/>
    <property type="match status" value="1"/>
</dbReference>
<dbReference type="Pfam" id="PF00999">
    <property type="entry name" value="Na_H_Exchanger"/>
    <property type="match status" value="1"/>
</dbReference>
<dbReference type="AlphaFoldDB" id="A0AAV7G058"/>
<protein>
    <recommendedName>
        <fullName evidence="18">Cation/H+ exchanger domain-containing protein</fullName>
    </recommendedName>
</protein>
<evidence type="ECO:0000256" key="3">
    <source>
        <dbReference type="ARBA" id="ARBA00004141"/>
    </source>
</evidence>
<evidence type="ECO:0000259" key="15">
    <source>
        <dbReference type="Pfam" id="PF23259"/>
    </source>
</evidence>
<evidence type="ECO:0000256" key="12">
    <source>
        <dbReference type="SAM" id="Phobius"/>
    </source>
</evidence>
<dbReference type="InterPro" id="IPR057291">
    <property type="entry name" value="CHX17_2nd"/>
</dbReference>
<evidence type="ECO:0000256" key="8">
    <source>
        <dbReference type="ARBA" id="ARBA00022989"/>
    </source>
</evidence>
<dbReference type="GO" id="GO:0015297">
    <property type="term" value="F:antiporter activity"/>
    <property type="evidence" value="ECO:0007669"/>
    <property type="project" value="InterPro"/>
</dbReference>
<comment type="subcellular location">
    <subcellularLocation>
        <location evidence="3">Membrane</location>
        <topology evidence="3">Multi-pass membrane protein</topology>
    </subcellularLocation>
    <subcellularLocation>
        <location evidence="2">Plastid</location>
        <location evidence="2">Chloroplast envelope</location>
    </subcellularLocation>
</comment>
<name>A0AAV7G058_DENCH</name>
<evidence type="ECO:0000256" key="2">
    <source>
        <dbReference type="ARBA" id="ARBA00004119"/>
    </source>
</evidence>
<feature type="transmembrane region" description="Helical" evidence="12">
    <location>
        <begin position="390"/>
        <end position="411"/>
    </location>
</feature>
<comment type="function">
    <text evidence="1">May function as sodium-coupled metabolite transporter across the chloroplast envelope.</text>
</comment>
<comment type="caution">
    <text evidence="16">The sequence shown here is derived from an EMBL/GenBank/DDBJ whole genome shotgun (WGS) entry which is preliminary data.</text>
</comment>
<keyword evidence="10 12" id="KW-0472">Membrane</keyword>
<keyword evidence="5" id="KW-0633">Potassium transport</keyword>
<evidence type="ECO:0000313" key="16">
    <source>
        <dbReference type="EMBL" id="KAH0449532.1"/>
    </source>
</evidence>
<keyword evidence="6 12" id="KW-0812">Transmembrane</keyword>
<dbReference type="GO" id="GO:0012505">
    <property type="term" value="C:endomembrane system"/>
    <property type="evidence" value="ECO:0007669"/>
    <property type="project" value="TreeGrafter"/>
</dbReference>
<keyword evidence="7" id="KW-0630">Potassium</keyword>
<feature type="transmembrane region" description="Helical" evidence="12">
    <location>
        <begin position="325"/>
        <end position="345"/>
    </location>
</feature>